<protein>
    <submittedName>
        <fullName evidence="1">Uncharacterized protein</fullName>
    </submittedName>
</protein>
<dbReference type="Proteomes" id="UP001338125">
    <property type="component" value="Unassembled WGS sequence"/>
</dbReference>
<name>A0ABR0S8C5_9HYPO</name>
<sequence>MAEQAECRIEISEHAITLANLSQFTHPRHDILKLPNMPPVFPYTMYPTVDEPFLNLESSGHIYPTITPSDVYFKNEMSLCISCGCVYAPGMSAPSPHNPSNLLITPLSEYSDNLMARSENEPSYQKQASKEALDHVSDPLENITGRADLESPLNLSNLTSKGVLVTSGASGLGAALVRVFEQSGYELDF</sequence>
<organism evidence="1 2">
    <name type="scientific">Cladobotryum mycophilum</name>
    <dbReference type="NCBI Taxonomy" id="491253"/>
    <lineage>
        <taxon>Eukaryota</taxon>
        <taxon>Fungi</taxon>
        <taxon>Dikarya</taxon>
        <taxon>Ascomycota</taxon>
        <taxon>Pezizomycotina</taxon>
        <taxon>Sordariomycetes</taxon>
        <taxon>Hypocreomycetidae</taxon>
        <taxon>Hypocreales</taxon>
        <taxon>Hypocreaceae</taxon>
        <taxon>Cladobotryum</taxon>
    </lineage>
</organism>
<gene>
    <name evidence="1" type="ORF">PT974_12156</name>
</gene>
<comment type="caution">
    <text evidence="1">The sequence shown here is derived from an EMBL/GenBank/DDBJ whole genome shotgun (WGS) entry which is preliminary data.</text>
</comment>
<reference evidence="1 2" key="1">
    <citation type="submission" date="2024-01" db="EMBL/GenBank/DDBJ databases">
        <title>Complete genome of Cladobotryum mycophilum ATHUM6906.</title>
        <authorList>
            <person name="Christinaki A.C."/>
            <person name="Myridakis A.I."/>
            <person name="Kouvelis V.N."/>
        </authorList>
    </citation>
    <scope>NUCLEOTIDE SEQUENCE [LARGE SCALE GENOMIC DNA]</scope>
    <source>
        <strain evidence="1 2">ATHUM6906</strain>
    </source>
</reference>
<evidence type="ECO:0000313" key="2">
    <source>
        <dbReference type="Proteomes" id="UP001338125"/>
    </source>
</evidence>
<evidence type="ECO:0000313" key="1">
    <source>
        <dbReference type="EMBL" id="KAK5988020.1"/>
    </source>
</evidence>
<proteinExistence type="predicted"/>
<accession>A0ABR0S8C5</accession>
<keyword evidence="2" id="KW-1185">Reference proteome</keyword>
<dbReference type="EMBL" id="JAVFKD010000016">
    <property type="protein sequence ID" value="KAK5988020.1"/>
    <property type="molecule type" value="Genomic_DNA"/>
</dbReference>